<feature type="signal peptide" evidence="8">
    <location>
        <begin position="1"/>
        <end position="20"/>
    </location>
</feature>
<organism evidence="10 11">
    <name type="scientific">Pseudotenacibaculum haliotis</name>
    <dbReference type="NCBI Taxonomy" id="1862138"/>
    <lineage>
        <taxon>Bacteria</taxon>
        <taxon>Pseudomonadati</taxon>
        <taxon>Bacteroidota</taxon>
        <taxon>Flavobacteriia</taxon>
        <taxon>Flavobacteriales</taxon>
        <taxon>Flavobacteriaceae</taxon>
        <taxon>Pseudotenacibaculum</taxon>
    </lineage>
</organism>
<evidence type="ECO:0000256" key="3">
    <source>
        <dbReference type="ARBA" id="ARBA00022723"/>
    </source>
</evidence>
<dbReference type="RefSeq" id="WP_379664521.1">
    <property type="nucleotide sequence ID" value="NZ_JBHULH010000001.1"/>
</dbReference>
<dbReference type="SUPFAM" id="SSF46626">
    <property type="entry name" value="Cytochrome c"/>
    <property type="match status" value="2"/>
</dbReference>
<dbReference type="InterPro" id="IPR036909">
    <property type="entry name" value="Cyt_c-like_dom_sf"/>
</dbReference>
<evidence type="ECO:0000313" key="11">
    <source>
        <dbReference type="Proteomes" id="UP001597508"/>
    </source>
</evidence>
<evidence type="ECO:0000259" key="9">
    <source>
        <dbReference type="PROSITE" id="PS51007"/>
    </source>
</evidence>
<keyword evidence="11" id="KW-1185">Reference proteome</keyword>
<keyword evidence="6 7" id="KW-0408">Iron</keyword>
<feature type="domain" description="Cytochrome c" evidence="9">
    <location>
        <begin position="250"/>
        <end position="379"/>
    </location>
</feature>
<evidence type="ECO:0000256" key="6">
    <source>
        <dbReference type="ARBA" id="ARBA00023004"/>
    </source>
</evidence>
<feature type="chain" id="PRO_5047541955" evidence="8">
    <location>
        <begin position="21"/>
        <end position="396"/>
    </location>
</feature>
<reference evidence="11" key="1">
    <citation type="journal article" date="2019" name="Int. J. Syst. Evol. Microbiol.">
        <title>The Global Catalogue of Microorganisms (GCM) 10K type strain sequencing project: providing services to taxonomists for standard genome sequencing and annotation.</title>
        <authorList>
            <consortium name="The Broad Institute Genomics Platform"/>
            <consortium name="The Broad Institute Genome Sequencing Center for Infectious Disease"/>
            <person name="Wu L."/>
            <person name="Ma J."/>
        </authorList>
    </citation>
    <scope>NUCLEOTIDE SEQUENCE [LARGE SCALE GENOMIC DNA]</scope>
    <source>
        <strain evidence="11">KCTC 52127</strain>
    </source>
</reference>
<name>A0ABW5LMB1_9FLAO</name>
<dbReference type="InterPro" id="IPR009056">
    <property type="entry name" value="Cyt_c-like_dom"/>
</dbReference>
<gene>
    <name evidence="10" type="ORF">ACFSRZ_00345</name>
</gene>
<sequence length="396" mass="43728">MRNLKNILLLILAINIISCASEEEYVDITNDDIVNDGDDGDVTDDDILALTLNLPTTSFNYANIILPIYFLDNQLQDEDNTPNNNPITDAGATLGRVLFYDKKLSANNTVSCASCHIQENGFSDPNTLSIGFEGGLTGRNSMGLANAKFYNNGRFFWDERADSLEDQVLMPIQDAVEMGLTLDELTNKVAAEEYYQILFTRAFGDANVTTERISMALAQFVRSMVSYESKFDQGMAQVNNENTPFPNFTASENLGKNLFYSNRTRCSDCHDTNAMVGDAARNNGLDAILTDLGVGGVTGNNGDRGEFKVGSLRNIELTAPYMHDGRFATLGDVIDHYDTGVQNSADLDNRLRVGGGQVRRLNLTPAERQGLIDFLLTLTDNNFVTDEKYSDPFKEN</sequence>
<proteinExistence type="predicted"/>
<accession>A0ABW5LMB1</accession>
<dbReference type="PROSITE" id="PS51007">
    <property type="entry name" value="CYTC"/>
    <property type="match status" value="1"/>
</dbReference>
<dbReference type="Gene3D" id="1.10.760.10">
    <property type="entry name" value="Cytochrome c-like domain"/>
    <property type="match status" value="2"/>
</dbReference>
<keyword evidence="5" id="KW-0560">Oxidoreductase</keyword>
<dbReference type="PANTHER" id="PTHR30600">
    <property type="entry name" value="CYTOCHROME C PEROXIDASE-RELATED"/>
    <property type="match status" value="1"/>
</dbReference>
<evidence type="ECO:0000256" key="2">
    <source>
        <dbReference type="ARBA" id="ARBA00022617"/>
    </source>
</evidence>
<evidence type="ECO:0000256" key="8">
    <source>
        <dbReference type="SAM" id="SignalP"/>
    </source>
</evidence>
<dbReference type="GO" id="GO:0004601">
    <property type="term" value="F:peroxidase activity"/>
    <property type="evidence" value="ECO:0007669"/>
    <property type="project" value="UniProtKB-KW"/>
</dbReference>
<evidence type="ECO:0000256" key="4">
    <source>
        <dbReference type="ARBA" id="ARBA00022729"/>
    </source>
</evidence>
<dbReference type="InterPro" id="IPR004852">
    <property type="entry name" value="Di-haem_cyt_c_peroxidsae"/>
</dbReference>
<keyword evidence="10" id="KW-0575">Peroxidase</keyword>
<keyword evidence="4 8" id="KW-0732">Signal</keyword>
<protein>
    <submittedName>
        <fullName evidence="10">Cytochrome-c peroxidase</fullName>
    </submittedName>
</protein>
<dbReference type="InterPro" id="IPR051395">
    <property type="entry name" value="Cytochrome_c_Peroxidase/MauG"/>
</dbReference>
<comment type="caution">
    <text evidence="10">The sequence shown here is derived from an EMBL/GenBank/DDBJ whole genome shotgun (WGS) entry which is preliminary data.</text>
</comment>
<evidence type="ECO:0000256" key="1">
    <source>
        <dbReference type="ARBA" id="ARBA00004196"/>
    </source>
</evidence>
<keyword evidence="3 7" id="KW-0479">Metal-binding</keyword>
<dbReference type="PANTHER" id="PTHR30600:SF10">
    <property type="entry name" value="BLL6722 PROTEIN"/>
    <property type="match status" value="1"/>
</dbReference>
<evidence type="ECO:0000256" key="7">
    <source>
        <dbReference type="PROSITE-ProRule" id="PRU00433"/>
    </source>
</evidence>
<evidence type="ECO:0000256" key="5">
    <source>
        <dbReference type="ARBA" id="ARBA00023002"/>
    </source>
</evidence>
<dbReference type="Pfam" id="PF03150">
    <property type="entry name" value="CCP_MauG"/>
    <property type="match status" value="1"/>
</dbReference>
<keyword evidence="2 7" id="KW-0349">Heme</keyword>
<comment type="subcellular location">
    <subcellularLocation>
        <location evidence="1">Cell envelope</location>
    </subcellularLocation>
</comment>
<dbReference type="EMBL" id="JBHULH010000001">
    <property type="protein sequence ID" value="MFD2565795.1"/>
    <property type="molecule type" value="Genomic_DNA"/>
</dbReference>
<evidence type="ECO:0000313" key="10">
    <source>
        <dbReference type="EMBL" id="MFD2565795.1"/>
    </source>
</evidence>
<dbReference type="Proteomes" id="UP001597508">
    <property type="component" value="Unassembled WGS sequence"/>
</dbReference>